<organism evidence="2">
    <name type="scientific">Panstrongylus lignarius</name>
    <dbReference type="NCBI Taxonomy" id="156445"/>
    <lineage>
        <taxon>Eukaryota</taxon>
        <taxon>Metazoa</taxon>
        <taxon>Ecdysozoa</taxon>
        <taxon>Arthropoda</taxon>
        <taxon>Hexapoda</taxon>
        <taxon>Insecta</taxon>
        <taxon>Pterygota</taxon>
        <taxon>Neoptera</taxon>
        <taxon>Paraneoptera</taxon>
        <taxon>Hemiptera</taxon>
        <taxon>Heteroptera</taxon>
        <taxon>Panheteroptera</taxon>
        <taxon>Cimicomorpha</taxon>
        <taxon>Reduviidae</taxon>
        <taxon>Triatominae</taxon>
        <taxon>Panstrongylus</taxon>
    </lineage>
</organism>
<sequence>MGGSEPASRRRTFQLSTSLSLAATTEPADPAPTTMKSNILLLLQSSPMLDGYVQGGDSIHPDKITVLIRSVNASPASPV</sequence>
<feature type="compositionally biased region" description="Low complexity" evidence="1">
    <location>
        <begin position="22"/>
        <end position="33"/>
    </location>
</feature>
<evidence type="ECO:0000313" key="2">
    <source>
        <dbReference type="EMBL" id="JAW15614.1"/>
    </source>
</evidence>
<accession>A0A224XWK5</accession>
<protein>
    <submittedName>
        <fullName evidence="2">Uncharacterized protein</fullName>
    </submittedName>
</protein>
<evidence type="ECO:0000256" key="1">
    <source>
        <dbReference type="SAM" id="MobiDB-lite"/>
    </source>
</evidence>
<name>A0A224XWK5_9HEMI</name>
<dbReference type="AlphaFoldDB" id="A0A224XWK5"/>
<feature type="region of interest" description="Disordered" evidence="1">
    <location>
        <begin position="1"/>
        <end position="33"/>
    </location>
</feature>
<dbReference type="EMBL" id="GFTR01000812">
    <property type="protein sequence ID" value="JAW15614.1"/>
    <property type="molecule type" value="Transcribed_RNA"/>
</dbReference>
<proteinExistence type="predicted"/>
<reference evidence="2" key="1">
    <citation type="journal article" date="2018" name="PLoS Negl. Trop. Dis.">
        <title>An insight into the salivary gland and fat body transcriptome of Panstrongylus lignarius (Hemiptera: Heteroptera), the main vector of Chagas disease in Peru.</title>
        <authorList>
            <person name="Nevoa J.C."/>
            <person name="Mendes M.T."/>
            <person name="da Silva M.V."/>
            <person name="Soares S.C."/>
            <person name="Oliveira C.J.F."/>
            <person name="Ribeiro J.M.C."/>
        </authorList>
    </citation>
    <scope>NUCLEOTIDE SEQUENCE</scope>
</reference>